<dbReference type="NCBIfam" id="TIGR00756">
    <property type="entry name" value="PPR"/>
    <property type="match status" value="2"/>
</dbReference>
<dbReference type="InterPro" id="IPR053343">
    <property type="entry name" value="PSII_mRNA-binding_protein"/>
</dbReference>
<proteinExistence type="predicted"/>
<keyword evidence="4" id="KW-1185">Reference proteome</keyword>
<dbReference type="Proteomes" id="UP001633002">
    <property type="component" value="Unassembled WGS sequence"/>
</dbReference>
<accession>A0ABD3H2K8</accession>
<dbReference type="AlphaFoldDB" id="A0ABD3H2K8"/>
<feature type="repeat" description="PPR" evidence="2">
    <location>
        <begin position="145"/>
        <end position="179"/>
    </location>
</feature>
<name>A0ABD3H2K8_9MARC</name>
<dbReference type="InterPro" id="IPR002885">
    <property type="entry name" value="PPR_rpt"/>
</dbReference>
<sequence>MVRQICVKKISQLLARDSNREEVIRLWSKMKSKQVQVSRNLYENLIRACGDGEEDHKVVKILYLDMRKQEVPISVSLCNHVPRTLVVRKMCAGETDSTIIVFKRMIERGQRPGVLSTTERSRKKQPFCRGQNGLGAHEKYGMKPNVGAYTTMISACGRSGSYWEAVKLQDEMRVNGIQPTLITYNALITACARVGDGERALDVIEQITAAKIQPDSITYAQLIEAMANEGRCKQATEAFGSRRSVLE</sequence>
<feature type="repeat" description="PPR" evidence="2">
    <location>
        <begin position="180"/>
        <end position="214"/>
    </location>
</feature>
<evidence type="ECO:0008006" key="5">
    <source>
        <dbReference type="Google" id="ProtNLM"/>
    </source>
</evidence>
<organism evidence="3 4">
    <name type="scientific">Riccia sorocarpa</name>
    <dbReference type="NCBI Taxonomy" id="122646"/>
    <lineage>
        <taxon>Eukaryota</taxon>
        <taxon>Viridiplantae</taxon>
        <taxon>Streptophyta</taxon>
        <taxon>Embryophyta</taxon>
        <taxon>Marchantiophyta</taxon>
        <taxon>Marchantiopsida</taxon>
        <taxon>Marchantiidae</taxon>
        <taxon>Marchantiales</taxon>
        <taxon>Ricciaceae</taxon>
        <taxon>Riccia</taxon>
    </lineage>
</organism>
<dbReference type="Gene3D" id="1.25.40.10">
    <property type="entry name" value="Tetratricopeptide repeat domain"/>
    <property type="match status" value="2"/>
</dbReference>
<dbReference type="Pfam" id="PF13041">
    <property type="entry name" value="PPR_2"/>
    <property type="match status" value="1"/>
</dbReference>
<evidence type="ECO:0000313" key="3">
    <source>
        <dbReference type="EMBL" id="KAL3685478.1"/>
    </source>
</evidence>
<evidence type="ECO:0000256" key="2">
    <source>
        <dbReference type="PROSITE-ProRule" id="PRU00708"/>
    </source>
</evidence>
<dbReference type="InterPro" id="IPR011990">
    <property type="entry name" value="TPR-like_helical_dom_sf"/>
</dbReference>
<dbReference type="PANTHER" id="PTHR47940:SF1">
    <property type="entry name" value="PROTEIN LOW PHOTOSYNTHETIC EFFICIENCY 1, CHLOROPLASTIC"/>
    <property type="match status" value="1"/>
</dbReference>
<gene>
    <name evidence="3" type="ORF">R1sor_003500</name>
</gene>
<reference evidence="3 4" key="1">
    <citation type="submission" date="2024-09" db="EMBL/GenBank/DDBJ databases">
        <title>Chromosome-scale assembly of Riccia sorocarpa.</title>
        <authorList>
            <person name="Paukszto L."/>
        </authorList>
    </citation>
    <scope>NUCLEOTIDE SEQUENCE [LARGE SCALE GENOMIC DNA]</scope>
    <source>
        <strain evidence="3">LP-2024</strain>
        <tissue evidence="3">Aerial parts of the thallus</tissue>
    </source>
</reference>
<dbReference type="PROSITE" id="PS51375">
    <property type="entry name" value="PPR"/>
    <property type="match status" value="2"/>
</dbReference>
<protein>
    <recommendedName>
        <fullName evidence="5">Pentatricopeptide repeat-containing protein</fullName>
    </recommendedName>
</protein>
<dbReference type="EMBL" id="JBJQOH010000006">
    <property type="protein sequence ID" value="KAL3685478.1"/>
    <property type="molecule type" value="Genomic_DNA"/>
</dbReference>
<evidence type="ECO:0000256" key="1">
    <source>
        <dbReference type="ARBA" id="ARBA00022737"/>
    </source>
</evidence>
<evidence type="ECO:0000313" key="4">
    <source>
        <dbReference type="Proteomes" id="UP001633002"/>
    </source>
</evidence>
<keyword evidence="1" id="KW-0677">Repeat</keyword>
<comment type="caution">
    <text evidence="3">The sequence shown here is derived from an EMBL/GenBank/DDBJ whole genome shotgun (WGS) entry which is preliminary data.</text>
</comment>
<dbReference type="PANTHER" id="PTHR47940">
    <property type="entry name" value="OS12G0283900 PROTEIN"/>
    <property type="match status" value="1"/>
</dbReference>